<evidence type="ECO:0000313" key="3">
    <source>
        <dbReference type="EnsemblFungi" id="EJT71712"/>
    </source>
</evidence>
<dbReference type="RefSeq" id="XP_009227109.1">
    <property type="nucleotide sequence ID" value="XM_009228845.1"/>
</dbReference>
<accession>J3PBU4</accession>
<evidence type="ECO:0000256" key="1">
    <source>
        <dbReference type="SAM" id="MobiDB-lite"/>
    </source>
</evidence>
<evidence type="ECO:0000313" key="2">
    <source>
        <dbReference type="EMBL" id="EJT71712.1"/>
    </source>
</evidence>
<reference evidence="3" key="4">
    <citation type="journal article" date="2015" name="G3 (Bethesda)">
        <title>Genome sequences of three phytopathogenic species of the Magnaporthaceae family of fungi.</title>
        <authorList>
            <person name="Okagaki L.H."/>
            <person name="Nunes C.C."/>
            <person name="Sailsbery J."/>
            <person name="Clay B."/>
            <person name="Brown D."/>
            <person name="John T."/>
            <person name="Oh Y."/>
            <person name="Young N."/>
            <person name="Fitzgerald M."/>
            <person name="Haas B.J."/>
            <person name="Zeng Q."/>
            <person name="Young S."/>
            <person name="Adiconis X."/>
            <person name="Fan L."/>
            <person name="Levin J.Z."/>
            <person name="Mitchell T.K."/>
            <person name="Okubara P.A."/>
            <person name="Farman M.L."/>
            <person name="Kohn L.M."/>
            <person name="Birren B."/>
            <person name="Ma L.-J."/>
            <person name="Dean R.A."/>
        </authorList>
    </citation>
    <scope>NUCLEOTIDE SEQUENCE</scope>
    <source>
        <strain evidence="3">R3-111a-1</strain>
    </source>
</reference>
<evidence type="ECO:0000313" key="4">
    <source>
        <dbReference type="Proteomes" id="UP000006039"/>
    </source>
</evidence>
<protein>
    <submittedName>
        <fullName evidence="2 3">Uncharacterized protein</fullName>
    </submittedName>
</protein>
<sequence length="129" mass="13287">MIAPKHIAGSGSAAGAETTMQGDVAQEASHISMSPSVLGSLRGVLAVVSSCHEALEPAGDADSGERALLGDRGGGSWLGASNVRLGSPDPGVWLSGSASNLTSIYDEDFVDEDRCRSKMESEQLRKQNA</sequence>
<reference evidence="2" key="2">
    <citation type="submission" date="2010-07" db="EMBL/GenBank/DDBJ databases">
        <authorList>
            <consortium name="The Broad Institute Genome Sequencing Platform"/>
            <consortium name="Broad Institute Genome Sequencing Center for Infectious Disease"/>
            <person name="Ma L.-J."/>
            <person name="Dead R."/>
            <person name="Young S."/>
            <person name="Zeng Q."/>
            <person name="Koehrsen M."/>
            <person name="Alvarado L."/>
            <person name="Berlin A."/>
            <person name="Chapman S.B."/>
            <person name="Chen Z."/>
            <person name="Freedman E."/>
            <person name="Gellesch M."/>
            <person name="Goldberg J."/>
            <person name="Griggs A."/>
            <person name="Gujja S."/>
            <person name="Heilman E.R."/>
            <person name="Heiman D."/>
            <person name="Hepburn T."/>
            <person name="Howarth C."/>
            <person name="Jen D."/>
            <person name="Larson L."/>
            <person name="Mehta T."/>
            <person name="Neiman D."/>
            <person name="Pearson M."/>
            <person name="Roberts A."/>
            <person name="Saif S."/>
            <person name="Shea T."/>
            <person name="Shenoy N."/>
            <person name="Sisk P."/>
            <person name="Stolte C."/>
            <person name="Sykes S."/>
            <person name="Walk T."/>
            <person name="White J."/>
            <person name="Yandava C."/>
            <person name="Haas B."/>
            <person name="Nusbaum C."/>
            <person name="Birren B."/>
        </authorList>
    </citation>
    <scope>NUCLEOTIDE SEQUENCE</scope>
    <source>
        <strain evidence="2">R3-111a-1</strain>
    </source>
</reference>
<dbReference type="Proteomes" id="UP000006039">
    <property type="component" value="Unassembled WGS sequence"/>
</dbReference>
<proteinExistence type="predicted"/>
<name>J3PBU4_GAET3</name>
<reference evidence="3" key="5">
    <citation type="submission" date="2018-04" db="UniProtKB">
        <authorList>
            <consortium name="EnsemblFungi"/>
        </authorList>
    </citation>
    <scope>IDENTIFICATION</scope>
    <source>
        <strain evidence="3">R3-111a-1</strain>
    </source>
</reference>
<gene>
    <name evidence="3" type="primary">20351424</name>
    <name evidence="2" type="ORF">GGTG_10966</name>
</gene>
<dbReference type="AlphaFoldDB" id="J3PBU4"/>
<dbReference type="EMBL" id="GL385400">
    <property type="protein sequence ID" value="EJT71712.1"/>
    <property type="molecule type" value="Genomic_DNA"/>
</dbReference>
<feature type="region of interest" description="Disordered" evidence="1">
    <location>
        <begin position="1"/>
        <end position="28"/>
    </location>
</feature>
<dbReference type="VEuPathDB" id="FungiDB:GGTG_10966"/>
<reference evidence="4" key="1">
    <citation type="submission" date="2010-07" db="EMBL/GenBank/DDBJ databases">
        <title>The genome sequence of Gaeumannomyces graminis var. tritici strain R3-111a-1.</title>
        <authorList>
            <consortium name="The Broad Institute Genome Sequencing Platform"/>
            <person name="Ma L.-J."/>
            <person name="Dead R."/>
            <person name="Young S."/>
            <person name="Zeng Q."/>
            <person name="Koehrsen M."/>
            <person name="Alvarado L."/>
            <person name="Berlin A."/>
            <person name="Chapman S.B."/>
            <person name="Chen Z."/>
            <person name="Freedman E."/>
            <person name="Gellesch M."/>
            <person name="Goldberg J."/>
            <person name="Griggs A."/>
            <person name="Gujja S."/>
            <person name="Heilman E.R."/>
            <person name="Heiman D."/>
            <person name="Hepburn T."/>
            <person name="Howarth C."/>
            <person name="Jen D."/>
            <person name="Larson L."/>
            <person name="Mehta T."/>
            <person name="Neiman D."/>
            <person name="Pearson M."/>
            <person name="Roberts A."/>
            <person name="Saif S."/>
            <person name="Shea T."/>
            <person name="Shenoy N."/>
            <person name="Sisk P."/>
            <person name="Stolte C."/>
            <person name="Sykes S."/>
            <person name="Walk T."/>
            <person name="White J."/>
            <person name="Yandava C."/>
            <person name="Haas B."/>
            <person name="Nusbaum C."/>
            <person name="Birren B."/>
        </authorList>
    </citation>
    <scope>NUCLEOTIDE SEQUENCE [LARGE SCALE GENOMIC DNA]</scope>
    <source>
        <strain evidence="4">R3-111a-1</strain>
    </source>
</reference>
<organism evidence="2">
    <name type="scientific">Gaeumannomyces tritici (strain R3-111a-1)</name>
    <name type="common">Wheat and barley take-all root rot fungus</name>
    <name type="synonym">Gaeumannomyces graminis var. tritici</name>
    <dbReference type="NCBI Taxonomy" id="644352"/>
    <lineage>
        <taxon>Eukaryota</taxon>
        <taxon>Fungi</taxon>
        <taxon>Dikarya</taxon>
        <taxon>Ascomycota</taxon>
        <taxon>Pezizomycotina</taxon>
        <taxon>Sordariomycetes</taxon>
        <taxon>Sordariomycetidae</taxon>
        <taxon>Magnaporthales</taxon>
        <taxon>Magnaporthaceae</taxon>
        <taxon>Gaeumannomyces</taxon>
    </lineage>
</organism>
<dbReference type="HOGENOM" id="CLU_1948953_0_0_1"/>
<dbReference type="GeneID" id="20351424"/>
<keyword evidence="4" id="KW-1185">Reference proteome</keyword>
<dbReference type="EnsemblFungi" id="EJT71712">
    <property type="protein sequence ID" value="EJT71712"/>
    <property type="gene ID" value="GGTG_10966"/>
</dbReference>
<reference evidence="2" key="3">
    <citation type="submission" date="2010-09" db="EMBL/GenBank/DDBJ databases">
        <title>Annotation of Gaeumannomyces graminis var. tritici R3-111a-1.</title>
        <authorList>
            <consortium name="The Broad Institute Genome Sequencing Platform"/>
            <person name="Ma L.-J."/>
            <person name="Dead R."/>
            <person name="Young S.K."/>
            <person name="Zeng Q."/>
            <person name="Gargeya S."/>
            <person name="Fitzgerald M."/>
            <person name="Haas B."/>
            <person name="Abouelleil A."/>
            <person name="Alvarado L."/>
            <person name="Arachchi H.M."/>
            <person name="Berlin A."/>
            <person name="Brown A."/>
            <person name="Chapman S.B."/>
            <person name="Chen Z."/>
            <person name="Dunbar C."/>
            <person name="Freedman E."/>
            <person name="Gearin G."/>
            <person name="Gellesch M."/>
            <person name="Goldberg J."/>
            <person name="Griggs A."/>
            <person name="Gujja S."/>
            <person name="Heiman D."/>
            <person name="Howarth C."/>
            <person name="Larson L."/>
            <person name="Lui A."/>
            <person name="MacDonald P.J.P."/>
            <person name="Mehta T."/>
            <person name="Montmayeur A."/>
            <person name="Murphy C."/>
            <person name="Neiman D."/>
            <person name="Pearson M."/>
            <person name="Priest M."/>
            <person name="Roberts A."/>
            <person name="Saif S."/>
            <person name="Shea T."/>
            <person name="Shenoy N."/>
            <person name="Sisk P."/>
            <person name="Stolte C."/>
            <person name="Sykes S."/>
            <person name="Yandava C."/>
            <person name="Wortman J."/>
            <person name="Nusbaum C."/>
            <person name="Birren B."/>
        </authorList>
    </citation>
    <scope>NUCLEOTIDE SEQUENCE</scope>
    <source>
        <strain evidence="2">R3-111a-1</strain>
    </source>
</reference>